<dbReference type="RefSeq" id="WP_354190562.1">
    <property type="nucleotide sequence ID" value="NZ_JBEPLI010000020.1"/>
</dbReference>
<dbReference type="Gene3D" id="1.10.260.40">
    <property type="entry name" value="lambda repressor-like DNA-binding domains"/>
    <property type="match status" value="1"/>
</dbReference>
<evidence type="ECO:0000313" key="3">
    <source>
        <dbReference type="Proteomes" id="UP001549086"/>
    </source>
</evidence>
<accession>A0ABV2HIF7</accession>
<keyword evidence="3" id="KW-1185">Reference proteome</keyword>
<dbReference type="CDD" id="cd00093">
    <property type="entry name" value="HTH_XRE"/>
    <property type="match status" value="1"/>
</dbReference>
<organism evidence="2 3">
    <name type="scientific">Bartonella silvatica</name>
    <dbReference type="NCBI Taxonomy" id="357760"/>
    <lineage>
        <taxon>Bacteria</taxon>
        <taxon>Pseudomonadati</taxon>
        <taxon>Pseudomonadota</taxon>
        <taxon>Alphaproteobacteria</taxon>
        <taxon>Hyphomicrobiales</taxon>
        <taxon>Bartonellaceae</taxon>
        <taxon>Bartonella</taxon>
    </lineage>
</organism>
<dbReference type="Pfam" id="PF01381">
    <property type="entry name" value="HTH_3"/>
    <property type="match status" value="1"/>
</dbReference>
<dbReference type="SUPFAM" id="SSF47413">
    <property type="entry name" value="lambda repressor-like DNA-binding domains"/>
    <property type="match status" value="1"/>
</dbReference>
<dbReference type="InterPro" id="IPR010982">
    <property type="entry name" value="Lambda_DNA-bd_dom_sf"/>
</dbReference>
<reference evidence="2 3" key="1">
    <citation type="submission" date="2024-06" db="EMBL/GenBank/DDBJ databases">
        <title>Genomic Encyclopedia of Type Strains, Phase IV (KMG-IV): sequencing the most valuable type-strain genomes for metagenomic binning, comparative biology and taxonomic classification.</title>
        <authorList>
            <person name="Goeker M."/>
        </authorList>
    </citation>
    <scope>NUCLEOTIDE SEQUENCE [LARGE SCALE GENOMIC DNA]</scope>
    <source>
        <strain evidence="2 3">DSM 23649</strain>
    </source>
</reference>
<name>A0ABV2HIF7_9HYPH</name>
<dbReference type="InterPro" id="IPR001387">
    <property type="entry name" value="Cro/C1-type_HTH"/>
</dbReference>
<gene>
    <name evidence="2" type="ORF">ABID23_001421</name>
</gene>
<dbReference type="PROSITE" id="PS50943">
    <property type="entry name" value="HTH_CROC1"/>
    <property type="match status" value="1"/>
</dbReference>
<dbReference type="EMBL" id="JBEPLI010000020">
    <property type="protein sequence ID" value="MET3590315.1"/>
    <property type="molecule type" value="Genomic_DNA"/>
</dbReference>
<dbReference type="SMART" id="SM00530">
    <property type="entry name" value="HTH_XRE"/>
    <property type="match status" value="1"/>
</dbReference>
<protein>
    <submittedName>
        <fullName evidence="2">Transcriptional regulator with XRE-family HTH domain</fullName>
    </submittedName>
</protein>
<feature type="domain" description="HTH cro/C1-type" evidence="1">
    <location>
        <begin position="16"/>
        <end position="70"/>
    </location>
</feature>
<dbReference type="Proteomes" id="UP001549086">
    <property type="component" value="Unassembled WGS sequence"/>
</dbReference>
<proteinExistence type="predicted"/>
<evidence type="ECO:0000313" key="2">
    <source>
        <dbReference type="EMBL" id="MET3590315.1"/>
    </source>
</evidence>
<comment type="caution">
    <text evidence="2">The sequence shown here is derived from an EMBL/GenBank/DDBJ whole genome shotgun (WGS) entry which is preliminary data.</text>
</comment>
<sequence>MMRQINAPKTLLAKRLTEARKLIGLSRNTFSLKIGISLQGLGNYERGDRVLDATVLSSYGKKFGINLNWLLTGGDVFIDMTKAQAFSFKPSAIPSGLMKKLARIVYTAYCDAKIVLSPEDIAELAAALYSKLQELVQNINDTEEVEATFPLLKLHLKRQIEADRSHVATSQEIN</sequence>
<evidence type="ECO:0000259" key="1">
    <source>
        <dbReference type="PROSITE" id="PS50943"/>
    </source>
</evidence>